<dbReference type="SUPFAM" id="SSF54060">
    <property type="entry name" value="His-Me finger endonucleases"/>
    <property type="match status" value="1"/>
</dbReference>
<evidence type="ECO:0000313" key="2">
    <source>
        <dbReference type="EMBL" id="MDV0442653.1"/>
    </source>
</evidence>
<organism evidence="2 3">
    <name type="scientific">Methanorbis furvi</name>
    <dbReference type="NCBI Taxonomy" id="3028299"/>
    <lineage>
        <taxon>Archaea</taxon>
        <taxon>Methanobacteriati</taxon>
        <taxon>Methanobacteriota</taxon>
        <taxon>Stenosarchaea group</taxon>
        <taxon>Methanomicrobia</taxon>
        <taxon>Methanomicrobiales</taxon>
        <taxon>Methanocorpusculaceae</taxon>
        <taxon>Methanorbis</taxon>
    </lineage>
</organism>
<dbReference type="Proteomes" id="UP001273136">
    <property type="component" value="Unassembled WGS sequence"/>
</dbReference>
<dbReference type="Gene3D" id="3.90.75.20">
    <property type="match status" value="1"/>
</dbReference>
<accession>A0AAE4SBD7</accession>
<dbReference type="CDD" id="cd00085">
    <property type="entry name" value="HNHc"/>
    <property type="match status" value="1"/>
</dbReference>
<dbReference type="InterPro" id="IPR003615">
    <property type="entry name" value="HNH_nuc"/>
</dbReference>
<dbReference type="AlphaFoldDB" id="A0AAE4SBD7"/>
<proteinExistence type="predicted"/>
<dbReference type="EMBL" id="JAWDKA010000019">
    <property type="protein sequence ID" value="MDV0442653.1"/>
    <property type="molecule type" value="Genomic_DNA"/>
</dbReference>
<evidence type="ECO:0000259" key="1">
    <source>
        <dbReference type="Pfam" id="PF13392"/>
    </source>
</evidence>
<feature type="domain" description="HNH nuclease" evidence="1">
    <location>
        <begin position="69"/>
        <end position="114"/>
    </location>
</feature>
<dbReference type="Pfam" id="PF13392">
    <property type="entry name" value="HNH_3"/>
    <property type="match status" value="1"/>
</dbReference>
<dbReference type="InterPro" id="IPR044925">
    <property type="entry name" value="His-Me_finger_sf"/>
</dbReference>
<keyword evidence="3" id="KW-1185">Reference proteome</keyword>
<name>A0AAE4SBD7_9EURY</name>
<comment type="caution">
    <text evidence="2">The sequence shown here is derived from an EMBL/GenBank/DDBJ whole genome shotgun (WGS) entry which is preliminary data.</text>
</comment>
<protein>
    <recommendedName>
        <fullName evidence="1">HNH nuclease domain-containing protein</fullName>
    </recommendedName>
</protein>
<gene>
    <name evidence="2" type="ORF">McpAg1_19170</name>
</gene>
<evidence type="ECO:0000313" key="3">
    <source>
        <dbReference type="Proteomes" id="UP001273136"/>
    </source>
</evidence>
<dbReference type="RefSeq" id="WP_338095075.1">
    <property type="nucleotide sequence ID" value="NZ_JAWDKA010000019.1"/>
</dbReference>
<sequence length="203" mass="22332">MTQPHGITTYRVNDLIALQKQARGDWTINFGTGEISNRKGDEIKGRLNPQTGYLEIKTSENGADVKMLKHRVIYICGHGILSIKLGQELEIDHIDGNKLNNSLSNLRMVTPSENCLNPNTLMRGGKAPHSKLTDETAEYIRSLYVSGGFTCRKLAQMFGLSPQSVESLIHNRTYVSDSPAAVAAQELIENKPRGKKVPSEAAA</sequence>
<reference evidence="2" key="1">
    <citation type="submission" date="2023-06" db="EMBL/GenBank/DDBJ databases">
        <title>Genome sequence of Methancorpusculaceae sp. Ag1.</title>
        <authorList>
            <person name="Protasov E."/>
            <person name="Platt K."/>
            <person name="Poehlein A."/>
            <person name="Daniel R."/>
            <person name="Brune A."/>
        </authorList>
    </citation>
    <scope>NUCLEOTIDE SEQUENCE</scope>
    <source>
        <strain evidence="2">Ag1</strain>
    </source>
</reference>